<keyword evidence="4 7" id="KW-0233">DNA recombination</keyword>
<proteinExistence type="inferred from homology"/>
<dbReference type="Pfam" id="PF02565">
    <property type="entry name" value="RecO_C"/>
    <property type="match status" value="1"/>
</dbReference>
<sequence>MLQKAEGIIIRTNDYGETNKIITLFTREQGKLALMAKGAKRPKSRFASSAQLFIYGTFIFHQSKGVGTLNQADITESFRDVRTDLILTAYGAYMAEMIDKLTEDRQRNPYLFELLFQLLNRMNEGEDSEVLIRMFETKMLQVAGIVPMLDACVNCGRQEGTFAFSIKEAGILCHACYDVDPYRLEAAPGVLKLLRLFHHLDVSRIGNIQVKPETKKQLKYILELYYDEYSGLRLKSKRFLSQMEKLE</sequence>
<evidence type="ECO:0000256" key="5">
    <source>
        <dbReference type="ARBA" id="ARBA00023204"/>
    </source>
</evidence>
<dbReference type="InterPro" id="IPR042242">
    <property type="entry name" value="RecO_C"/>
</dbReference>
<evidence type="ECO:0000313" key="10">
    <source>
        <dbReference type="Proteomes" id="UP000278746"/>
    </source>
</evidence>
<keyword evidence="3 7" id="KW-0227">DNA damage</keyword>
<evidence type="ECO:0000313" key="9">
    <source>
        <dbReference type="EMBL" id="RNA68875.1"/>
    </source>
</evidence>
<dbReference type="AlphaFoldDB" id="A0A3M7TWT3"/>
<dbReference type="PANTHER" id="PTHR33991:SF1">
    <property type="entry name" value="DNA REPAIR PROTEIN RECO"/>
    <property type="match status" value="1"/>
</dbReference>
<evidence type="ECO:0000256" key="3">
    <source>
        <dbReference type="ARBA" id="ARBA00022763"/>
    </source>
</evidence>
<organism evidence="9 10">
    <name type="scientific">Alteribacter keqinensis</name>
    <dbReference type="NCBI Taxonomy" id="2483800"/>
    <lineage>
        <taxon>Bacteria</taxon>
        <taxon>Bacillati</taxon>
        <taxon>Bacillota</taxon>
        <taxon>Bacilli</taxon>
        <taxon>Bacillales</taxon>
        <taxon>Bacillaceae</taxon>
        <taxon>Alteribacter</taxon>
    </lineage>
</organism>
<dbReference type="InterPro" id="IPR022572">
    <property type="entry name" value="DNA_rep/recomb_RecO_N"/>
</dbReference>
<dbReference type="OrthoDB" id="9797083at2"/>
<dbReference type="Proteomes" id="UP000278746">
    <property type="component" value="Unassembled WGS sequence"/>
</dbReference>
<dbReference type="Gene3D" id="2.40.50.140">
    <property type="entry name" value="Nucleic acid-binding proteins"/>
    <property type="match status" value="1"/>
</dbReference>
<dbReference type="SUPFAM" id="SSF50249">
    <property type="entry name" value="Nucleic acid-binding proteins"/>
    <property type="match status" value="1"/>
</dbReference>
<evidence type="ECO:0000256" key="2">
    <source>
        <dbReference type="ARBA" id="ARBA00021310"/>
    </source>
</evidence>
<keyword evidence="5 7" id="KW-0234">DNA repair</keyword>
<comment type="caution">
    <text evidence="9">The sequence shown here is derived from an EMBL/GenBank/DDBJ whole genome shotgun (WGS) entry which is preliminary data.</text>
</comment>
<dbReference type="RefSeq" id="WP_122896397.1">
    <property type="nucleotide sequence ID" value="NZ_RHIB01000001.1"/>
</dbReference>
<dbReference type="HAMAP" id="MF_00201">
    <property type="entry name" value="RecO"/>
    <property type="match status" value="1"/>
</dbReference>
<reference evidence="9 10" key="1">
    <citation type="submission" date="2018-10" db="EMBL/GenBank/DDBJ databases">
        <title>Bacillus Keqinensis sp. nov., a moderately halophilic bacterium isolated from a saline-alkaline lake.</title>
        <authorList>
            <person name="Wang H."/>
        </authorList>
    </citation>
    <scope>NUCLEOTIDE SEQUENCE [LARGE SCALE GENOMIC DNA]</scope>
    <source>
        <strain evidence="9 10">KQ-3</strain>
    </source>
</reference>
<evidence type="ECO:0000256" key="4">
    <source>
        <dbReference type="ARBA" id="ARBA00023172"/>
    </source>
</evidence>
<evidence type="ECO:0000259" key="8">
    <source>
        <dbReference type="Pfam" id="PF11967"/>
    </source>
</evidence>
<comment type="function">
    <text evidence="7">Involved in DNA repair and RecF pathway recombination.</text>
</comment>
<name>A0A3M7TWT3_9BACI</name>
<dbReference type="NCBIfam" id="TIGR00613">
    <property type="entry name" value="reco"/>
    <property type="match status" value="1"/>
</dbReference>
<comment type="similarity">
    <text evidence="1 7">Belongs to the RecO family.</text>
</comment>
<dbReference type="GO" id="GO:0006310">
    <property type="term" value="P:DNA recombination"/>
    <property type="evidence" value="ECO:0007669"/>
    <property type="project" value="UniProtKB-UniRule"/>
</dbReference>
<keyword evidence="10" id="KW-1185">Reference proteome</keyword>
<dbReference type="Pfam" id="PF11967">
    <property type="entry name" value="RecO_N"/>
    <property type="match status" value="1"/>
</dbReference>
<evidence type="ECO:0000256" key="1">
    <source>
        <dbReference type="ARBA" id="ARBA00007452"/>
    </source>
</evidence>
<feature type="domain" description="DNA replication/recombination mediator RecO N-terminal" evidence="8">
    <location>
        <begin position="1"/>
        <end position="78"/>
    </location>
</feature>
<dbReference type="InterPro" id="IPR012340">
    <property type="entry name" value="NA-bd_OB-fold"/>
</dbReference>
<dbReference type="GO" id="GO:0043590">
    <property type="term" value="C:bacterial nucleoid"/>
    <property type="evidence" value="ECO:0007669"/>
    <property type="project" value="TreeGrafter"/>
</dbReference>
<dbReference type="InterPro" id="IPR037278">
    <property type="entry name" value="ARFGAP/RecO"/>
</dbReference>
<gene>
    <name evidence="7 9" type="primary">recO</name>
    <name evidence="9" type="ORF">EBO34_02610</name>
</gene>
<dbReference type="InterPro" id="IPR003717">
    <property type="entry name" value="RecO"/>
</dbReference>
<dbReference type="PANTHER" id="PTHR33991">
    <property type="entry name" value="DNA REPAIR PROTEIN RECO"/>
    <property type="match status" value="1"/>
</dbReference>
<protein>
    <recommendedName>
        <fullName evidence="2 7">DNA repair protein RecO</fullName>
    </recommendedName>
    <alternativeName>
        <fullName evidence="6 7">Recombination protein O</fullName>
    </alternativeName>
</protein>
<dbReference type="EMBL" id="RHIB01000001">
    <property type="protein sequence ID" value="RNA68875.1"/>
    <property type="molecule type" value="Genomic_DNA"/>
</dbReference>
<evidence type="ECO:0000256" key="7">
    <source>
        <dbReference type="HAMAP-Rule" id="MF_00201"/>
    </source>
</evidence>
<accession>A0A3M7TWT3</accession>
<evidence type="ECO:0000256" key="6">
    <source>
        <dbReference type="ARBA" id="ARBA00033409"/>
    </source>
</evidence>
<dbReference type="SUPFAM" id="SSF57863">
    <property type="entry name" value="ArfGap/RecO-like zinc finger"/>
    <property type="match status" value="1"/>
</dbReference>
<dbReference type="Gene3D" id="1.20.1440.120">
    <property type="entry name" value="Recombination protein O, C-terminal domain"/>
    <property type="match status" value="1"/>
</dbReference>
<dbReference type="GO" id="GO:0006302">
    <property type="term" value="P:double-strand break repair"/>
    <property type="evidence" value="ECO:0007669"/>
    <property type="project" value="TreeGrafter"/>
</dbReference>